<keyword evidence="2" id="KW-0812">Transmembrane</keyword>
<dbReference type="Pfam" id="PF12051">
    <property type="entry name" value="DUF3533"/>
    <property type="match status" value="1"/>
</dbReference>
<dbReference type="OrthoDB" id="2140105at2759"/>
<feature type="region of interest" description="Disordered" evidence="1">
    <location>
        <begin position="488"/>
        <end position="519"/>
    </location>
</feature>
<dbReference type="AlphaFoldDB" id="A0A8H3TZH9"/>
<keyword evidence="2" id="KW-0472">Membrane</keyword>
<sequence length="519" mass="57755">MSSRSSNATATGPSDPSGLTQRKPTPAKEEFFSNANNGKLMPYVTAAHEERYSILDRRMAKERKTLGLGFLKTLILITLILWIVLPIFWGSLYLTLQYLSNLTIYLVDLDSAASGSSAIVGPAFRAMASNSNAMSTKYRSTAHLGYVIRDAASYPRGVYDAMDEVTNKDCWGAIVVNANATSAWRAAVESGDASYDPSGSVGVFYQGARYYQIILLYLAPFLVRNTRTALQTASATARSTILASLSDTYTAPSSAPASSQLLTTSLATLQAVPQALATPFSFYQWDLRVQTQWAAAAVFEAADIYYLIFAFQLVLWQNLGRQKTQLNKKLKLGSLIGLRFLIPIVCYFFISLWYTCVMAAFQIPFTATVGNAGFVVQWMLNYLLLLAVGLALETMLSVLTQAFLPFFLIFWIILNITSSFQPIELMMSFYTFLRWVPFYHHTEASKIIMFNTAPGHALGVHFGALCGVIGVNVIGLSLAVWFERWRDERSARKERKKKEEDEEKEKRGREEGDRGESGQ</sequence>
<feature type="transmembrane region" description="Helical" evidence="2">
    <location>
        <begin position="403"/>
        <end position="423"/>
    </location>
</feature>
<dbReference type="InterPro" id="IPR022703">
    <property type="entry name" value="DUF3533"/>
</dbReference>
<feature type="transmembrane region" description="Helical" evidence="2">
    <location>
        <begin position="66"/>
        <end position="89"/>
    </location>
</feature>
<feature type="region of interest" description="Disordered" evidence="1">
    <location>
        <begin position="1"/>
        <end position="33"/>
    </location>
</feature>
<dbReference type="PANTHER" id="PTHR34814">
    <property type="entry name" value="NITROSOGUANIDINE RESISTANCE PROTEIN SNG1"/>
    <property type="match status" value="1"/>
</dbReference>
<organism evidence="4 5">
    <name type="scientific">Naganishia liquefaciens</name>
    <dbReference type="NCBI Taxonomy" id="104408"/>
    <lineage>
        <taxon>Eukaryota</taxon>
        <taxon>Fungi</taxon>
        <taxon>Dikarya</taxon>
        <taxon>Basidiomycota</taxon>
        <taxon>Agaricomycotina</taxon>
        <taxon>Tremellomycetes</taxon>
        <taxon>Filobasidiales</taxon>
        <taxon>Filobasidiaceae</taxon>
        <taxon>Naganishia</taxon>
    </lineage>
</organism>
<evidence type="ECO:0000313" key="5">
    <source>
        <dbReference type="Proteomes" id="UP000620104"/>
    </source>
</evidence>
<feature type="transmembrane region" description="Helical" evidence="2">
    <location>
        <begin position="375"/>
        <end position="396"/>
    </location>
</feature>
<reference evidence="4" key="1">
    <citation type="submission" date="2020-07" db="EMBL/GenBank/DDBJ databases">
        <title>Draft Genome Sequence of a Deep-Sea Yeast, Naganishia (Cryptococcus) liquefaciens strain N6.</title>
        <authorList>
            <person name="Han Y.W."/>
            <person name="Kajitani R."/>
            <person name="Morimoto H."/>
            <person name="Parhat M."/>
            <person name="Tsubouchi H."/>
            <person name="Bakenova O."/>
            <person name="Ogata M."/>
            <person name="Argunhan B."/>
            <person name="Aoki R."/>
            <person name="Kajiwara S."/>
            <person name="Itoh T."/>
            <person name="Iwasaki H."/>
        </authorList>
    </citation>
    <scope>NUCLEOTIDE SEQUENCE</scope>
    <source>
        <strain evidence="4">N6</strain>
    </source>
</reference>
<feature type="domain" description="DUF3533" evidence="3">
    <location>
        <begin position="74"/>
        <end position="474"/>
    </location>
</feature>
<dbReference type="EMBL" id="BLZA01000053">
    <property type="protein sequence ID" value="GHJ90007.1"/>
    <property type="molecule type" value="Genomic_DNA"/>
</dbReference>
<feature type="transmembrane region" description="Helical" evidence="2">
    <location>
        <begin position="336"/>
        <end position="363"/>
    </location>
</feature>
<comment type="caution">
    <text evidence="4">The sequence shown here is derived from an EMBL/GenBank/DDBJ whole genome shotgun (WGS) entry which is preliminary data.</text>
</comment>
<accession>A0A8H3TZH9</accession>
<keyword evidence="2" id="KW-1133">Transmembrane helix</keyword>
<proteinExistence type="predicted"/>
<evidence type="ECO:0000256" key="1">
    <source>
        <dbReference type="SAM" id="MobiDB-lite"/>
    </source>
</evidence>
<protein>
    <recommendedName>
        <fullName evidence="3">DUF3533 domain-containing protein</fullName>
    </recommendedName>
</protein>
<keyword evidence="5" id="KW-1185">Reference proteome</keyword>
<gene>
    <name evidence="4" type="ORF">NliqN6_6409</name>
</gene>
<feature type="transmembrane region" description="Helical" evidence="2">
    <location>
        <begin position="293"/>
        <end position="315"/>
    </location>
</feature>
<feature type="compositionally biased region" description="Polar residues" evidence="1">
    <location>
        <begin position="1"/>
        <end position="23"/>
    </location>
</feature>
<evidence type="ECO:0000313" key="4">
    <source>
        <dbReference type="EMBL" id="GHJ90007.1"/>
    </source>
</evidence>
<dbReference type="PANTHER" id="PTHR34814:SF1">
    <property type="entry name" value="NITROSOGUANIDINE RESISTANCE PROTEIN SNG1"/>
    <property type="match status" value="1"/>
</dbReference>
<evidence type="ECO:0000256" key="2">
    <source>
        <dbReference type="SAM" id="Phobius"/>
    </source>
</evidence>
<dbReference type="Proteomes" id="UP000620104">
    <property type="component" value="Unassembled WGS sequence"/>
</dbReference>
<evidence type="ECO:0000259" key="3">
    <source>
        <dbReference type="Pfam" id="PF12051"/>
    </source>
</evidence>
<dbReference type="InterPro" id="IPR053001">
    <property type="entry name" value="MNNG_permease-like"/>
</dbReference>
<feature type="transmembrane region" description="Helical" evidence="2">
    <location>
        <begin position="458"/>
        <end position="482"/>
    </location>
</feature>
<name>A0A8H3TZH9_9TREE</name>
<feature type="compositionally biased region" description="Basic and acidic residues" evidence="1">
    <location>
        <begin position="504"/>
        <end position="519"/>
    </location>
</feature>
<dbReference type="GO" id="GO:0016020">
    <property type="term" value="C:membrane"/>
    <property type="evidence" value="ECO:0007669"/>
    <property type="project" value="TreeGrafter"/>
</dbReference>